<protein>
    <submittedName>
        <fullName evidence="1">Uncharacterized protein</fullName>
    </submittedName>
</protein>
<comment type="caution">
    <text evidence="1">The sequence shown here is derived from an EMBL/GenBank/DDBJ whole genome shotgun (WGS) entry which is preliminary data.</text>
</comment>
<accession>A0AAD2TQ33</accession>
<evidence type="ECO:0000313" key="2">
    <source>
        <dbReference type="Proteomes" id="UP000006262"/>
    </source>
</evidence>
<name>A0AAD2TQ33_PARDI</name>
<reference evidence="1 2" key="1">
    <citation type="submission" date="2012-02" db="EMBL/GenBank/DDBJ databases">
        <title>The Genome Sequence of Parabacteroides distasonis CL09T03C24.</title>
        <authorList>
            <consortium name="The Broad Institute Genome Sequencing Platform"/>
            <person name="Earl A."/>
            <person name="Ward D."/>
            <person name="Feldgarden M."/>
            <person name="Gevers D."/>
            <person name="Zitomersky N.L."/>
            <person name="Coyne M.J."/>
            <person name="Comstock L.E."/>
            <person name="Young S.K."/>
            <person name="Zeng Q."/>
            <person name="Gargeya S."/>
            <person name="Fitzgerald M."/>
            <person name="Haas B."/>
            <person name="Abouelleil A."/>
            <person name="Alvarado L."/>
            <person name="Arachchi H.M."/>
            <person name="Berlin A."/>
            <person name="Chapman S.B."/>
            <person name="Gearin G."/>
            <person name="Goldberg J."/>
            <person name="Griggs A."/>
            <person name="Gujja S."/>
            <person name="Hansen M."/>
            <person name="Heiman D."/>
            <person name="Howarth C."/>
            <person name="Larimer J."/>
            <person name="Lui A."/>
            <person name="MacDonald P.J.P."/>
            <person name="McCowen C."/>
            <person name="Montmayeur A."/>
            <person name="Murphy C."/>
            <person name="Neiman D."/>
            <person name="Pearson M."/>
            <person name="Priest M."/>
            <person name="Roberts A."/>
            <person name="Saif S."/>
            <person name="Shea T."/>
            <person name="Sisk P."/>
            <person name="Stolte C."/>
            <person name="Sykes S."/>
            <person name="Wortman J."/>
            <person name="Nusbaum C."/>
            <person name="Birren B."/>
        </authorList>
    </citation>
    <scope>NUCLEOTIDE SEQUENCE [LARGE SCALE GENOMIC DNA]</scope>
    <source>
        <strain evidence="1 2">CL09T03C24</strain>
    </source>
</reference>
<proteinExistence type="predicted"/>
<evidence type="ECO:0000313" key="1">
    <source>
        <dbReference type="EMBL" id="EKN27794.1"/>
    </source>
</evidence>
<dbReference type="AlphaFoldDB" id="A0AAD2TQ33"/>
<dbReference type="Proteomes" id="UP000006262">
    <property type="component" value="Unassembled WGS sequence"/>
</dbReference>
<sequence length="39" mass="4771">MPQIKNYYFTLFIHLLYNYHNLVSNPFLLLPKVLYKVDP</sequence>
<gene>
    <name evidence="1" type="ORF">HMPREF1059_01895</name>
</gene>
<dbReference type="EMBL" id="AGZN01000018">
    <property type="protein sequence ID" value="EKN27794.1"/>
    <property type="molecule type" value="Genomic_DNA"/>
</dbReference>
<organism evidence="1 2">
    <name type="scientific">Parabacteroides distasonis CL09T03C24</name>
    <dbReference type="NCBI Taxonomy" id="999417"/>
    <lineage>
        <taxon>Bacteria</taxon>
        <taxon>Pseudomonadati</taxon>
        <taxon>Bacteroidota</taxon>
        <taxon>Bacteroidia</taxon>
        <taxon>Bacteroidales</taxon>
        <taxon>Tannerellaceae</taxon>
        <taxon>Parabacteroides</taxon>
    </lineage>
</organism>